<keyword evidence="1" id="KW-0472">Membrane</keyword>
<name>A0A3B0WUY6_9ZZZZ</name>
<dbReference type="EMBL" id="UOFA01000348">
    <property type="protein sequence ID" value="VAW47504.1"/>
    <property type="molecule type" value="Genomic_DNA"/>
</dbReference>
<dbReference type="AlphaFoldDB" id="A0A3B0WUY6"/>
<evidence type="ECO:0000256" key="1">
    <source>
        <dbReference type="SAM" id="Phobius"/>
    </source>
</evidence>
<sequence>MNDKTVNYRVLDSVSAFILQFMTLLIFFILVSMSFGENITTATVLSALTNLGPALGDAHSNYSSLQDSSKWVLSLSYAFWQTGNIHHFYSFYTCLLGKLISFLGEL</sequence>
<keyword evidence="1" id="KW-1133">Transmembrane helix</keyword>
<protein>
    <submittedName>
        <fullName evidence="2">Uncharacterized protein</fullName>
    </submittedName>
</protein>
<organism evidence="2">
    <name type="scientific">hydrothermal vent metagenome</name>
    <dbReference type="NCBI Taxonomy" id="652676"/>
    <lineage>
        <taxon>unclassified sequences</taxon>
        <taxon>metagenomes</taxon>
        <taxon>ecological metagenomes</taxon>
    </lineage>
</organism>
<proteinExistence type="predicted"/>
<feature type="transmembrane region" description="Helical" evidence="1">
    <location>
        <begin position="14"/>
        <end position="35"/>
    </location>
</feature>
<accession>A0A3B0WUY6</accession>
<reference evidence="2" key="1">
    <citation type="submission" date="2018-06" db="EMBL/GenBank/DDBJ databases">
        <authorList>
            <person name="Zhirakovskaya E."/>
        </authorList>
    </citation>
    <scope>NUCLEOTIDE SEQUENCE</scope>
</reference>
<evidence type="ECO:0000313" key="2">
    <source>
        <dbReference type="EMBL" id="VAW47504.1"/>
    </source>
</evidence>
<keyword evidence="1" id="KW-0812">Transmembrane</keyword>
<gene>
    <name evidence="2" type="ORF">MNBD_GAMMA02-395</name>
</gene>